<dbReference type="KEGG" id="app:CAP2UW1_4631"/>
<accession>C7RVV1</accession>
<reference evidence="1" key="2">
    <citation type="submission" date="2009-09" db="EMBL/GenBank/DDBJ databases">
        <title>Complete sequence of plasmid1 of Candidatus Accumulibacter phosphatis clade IIA str. UW-1.</title>
        <authorList>
            <consortium name="US DOE Joint Genome Institute"/>
            <person name="Martin H.G."/>
            <person name="Ivanova N."/>
            <person name="Kunin V."/>
            <person name="Warnecke F."/>
            <person name="Barry K."/>
            <person name="He S."/>
            <person name="Salamov A."/>
            <person name="Szeto E."/>
            <person name="Dalin E."/>
            <person name="Pangilinan J.L."/>
            <person name="Lapidus A."/>
            <person name="Lowry S."/>
            <person name="Kyrpides N.C."/>
            <person name="McMahon K.D."/>
            <person name="Hugenholtz P."/>
        </authorList>
    </citation>
    <scope>NUCLEOTIDE SEQUENCE [LARGE SCALE GENOMIC DNA]</scope>
    <source>
        <strain evidence="1">UW-1</strain>
        <plasmid evidence="1">pAph01</plasmid>
        <plasmid>UW-1</plasmid>
    </source>
</reference>
<dbReference type="AlphaFoldDB" id="C7RVV1"/>
<keyword evidence="1" id="KW-0614">Plasmid</keyword>
<gene>
    <name evidence="1" type="ordered locus">CAP2UW1_4631</name>
</gene>
<protein>
    <submittedName>
        <fullName evidence="1">Uncharacterized protein</fullName>
    </submittedName>
</protein>
<proteinExistence type="predicted"/>
<dbReference type="EMBL" id="CP001716">
    <property type="protein sequence ID" value="ACV37761.1"/>
    <property type="molecule type" value="Genomic_DNA"/>
</dbReference>
<dbReference type="HOGENOM" id="CLU_421427_0_0_4"/>
<sequence length="696" mass="76515">MAQQQIVIRQAVHGYVEGHRELWSSAQLKQRDSKTVLIYSDTSSSGLPIGEGGYLTGYPLPESGYYAFARTWPAPEMQRPGAVWTHTLFIEFADVARLRDATALLRLFRRPEGMQGSKSESTREEALELSVTESEPLDFATESDEIWYRQLLVALYGSPDAKVVAVCGSDDAARIERNVLTLWSQQWPRLRRAMRFCTLTTADRSAPKSAFDLQVVPDSERGMRSKFPSTTFAQDTAVVAADWLDHLVLDSKSPGVTGLRDFLQQAGADLTTGRRAFVPLTRLHMALTNRTSGRDRWNDALSLVSEVSSGEPSTAAQLVLTAAISSASDLDAPSLDFVLNNLALVDQQQLVANARALGVAVWRLSPLRLAQLWESGGPGRDVASSGLNAIDLDLLLEGLPLTGEFADTAFKLRPDLLTSAAIWRADPVLATRAIRAAASNVEIAPRSLDQLIASQSSALIPTAFEAFGNENVWRHLATALTSREQHAPALPDWLQSGMKYPETVAQVLASTHGLDRSALAAIARASHPDLVPNDFGDDPWVIAVQPTDADAIPDDDVYLCSYLLARAFGPRSRRIAELVELALNTVSSAAASNVLTQSAWQLLAPRFPESHDWQSWDRYQRLLAGVGQLYVRKNLAVDSFGRLGRDTSDFNCIVSAAAKEWDGRGYLRGVRREFKNSHDFSSQRRRIIEDAIGSWF</sequence>
<dbReference type="OrthoDB" id="252376at2"/>
<dbReference type="Pfam" id="PF20012">
    <property type="entry name" value="GAP1-N1"/>
    <property type="match status" value="1"/>
</dbReference>
<organism evidence="1">
    <name type="scientific">Accumulibacter regalis</name>
    <dbReference type="NCBI Taxonomy" id="522306"/>
    <lineage>
        <taxon>Bacteria</taxon>
        <taxon>Pseudomonadati</taxon>
        <taxon>Pseudomonadota</taxon>
        <taxon>Betaproteobacteria</taxon>
        <taxon>Candidatus Accumulibacter</taxon>
    </lineage>
</organism>
<geneLocation type="plasmid" evidence="1">
    <name>pAph01</name>
</geneLocation>
<evidence type="ECO:0000313" key="1">
    <source>
        <dbReference type="EMBL" id="ACV37761.1"/>
    </source>
</evidence>
<reference evidence="1" key="1">
    <citation type="submission" date="2009-08" db="EMBL/GenBank/DDBJ databases">
        <authorList>
            <consortium name="US DOE Joint Genome Institute"/>
            <person name="Lucas S."/>
            <person name="Copeland A."/>
            <person name="Lapidus A."/>
            <person name="Glavina del Rio T."/>
            <person name="Dalin E."/>
            <person name="Tice H."/>
            <person name="Bruce D."/>
            <person name="Barry K."/>
            <person name="Pitluck S."/>
            <person name="Lowry S."/>
            <person name="Larimer F."/>
            <person name="Land M."/>
            <person name="Hauser L."/>
            <person name="Kyrpides N."/>
            <person name="Ivanova N."/>
            <person name="McMahon K.D."/>
            <person name="Hugenholtz P."/>
        </authorList>
    </citation>
    <scope>NUCLEOTIDE SEQUENCE</scope>
    <source>
        <strain evidence="1">UW-1</strain>
        <plasmid evidence="1">pAph01</plasmid>
    </source>
</reference>
<name>C7RVV1_ACCRE</name>